<protein>
    <submittedName>
        <fullName evidence="1">Uncharacterized protein z756R</fullName>
    </submittedName>
</protein>
<gene>
    <name evidence="1" type="primary">z756R</name>
    <name evidence="1" type="ORF">ATCV1_z756R</name>
</gene>
<name>A7KA16_9PHYC</name>
<reference evidence="1 2" key="1">
    <citation type="submission" date="2006-09" db="EMBL/GenBank/DDBJ databases">
        <title>Sequence and annotation of the 288-kb ATCV-1 virus that infects an endosymbiotic Chlorella strain of the heliozoon Acanthocystis turfacea.</title>
        <authorList>
            <person name="Fitzgerald L.A."/>
            <person name="Graves M.V."/>
            <person name="Li X."/>
            <person name="Pfitzner A.J.P."/>
            <person name="Hartigan J."/>
            <person name="Van Etten J.L."/>
        </authorList>
    </citation>
    <scope>NUCLEOTIDE SEQUENCE [LARGE SCALE GENOMIC DNA]</scope>
    <source>
        <strain evidence="1 2">ATCV-1</strain>
    </source>
</reference>
<sequence>MYSNTAVPTMRAPLFWMSVGTAVRPTRCMGVRLWYSTTMRPWFGMRFRTSSRRMQLGHSLLITTSPELWVIYDEKHFFLKIFTKVNAYVHRPCNYRTGDYGSIHVLQTEGKVRERCCHRKIRTTHPRQPPAELYPAASQPVLRVRGPHPRHRHVF</sequence>
<dbReference type="Proteomes" id="UP000202420">
    <property type="component" value="Segment"/>
</dbReference>
<dbReference type="EMBL" id="EF101928">
    <property type="protein sequence ID" value="ABT16890.1"/>
    <property type="molecule type" value="Genomic_DNA"/>
</dbReference>
<keyword evidence="2" id="KW-1185">Reference proteome</keyword>
<accession>A7KA16</accession>
<dbReference type="KEGG" id="vg:5470953"/>
<organism evidence="1 2">
    <name type="scientific">Chlorovirus heliozoae</name>
    <dbReference type="NCBI Taxonomy" id="322019"/>
    <lineage>
        <taxon>Viruses</taxon>
        <taxon>Varidnaviria</taxon>
        <taxon>Bamfordvirae</taxon>
        <taxon>Nucleocytoviricota</taxon>
        <taxon>Megaviricetes</taxon>
        <taxon>Algavirales</taxon>
        <taxon>Phycodnaviridae</taxon>
        <taxon>Chlorovirus</taxon>
    </lineage>
</organism>
<dbReference type="GeneID" id="5470953"/>
<evidence type="ECO:0000313" key="1">
    <source>
        <dbReference type="EMBL" id="ABT16890.1"/>
    </source>
</evidence>
<evidence type="ECO:0000313" key="2">
    <source>
        <dbReference type="Proteomes" id="UP000202420"/>
    </source>
</evidence>
<dbReference type="RefSeq" id="YP_001427237.1">
    <property type="nucleotide sequence ID" value="NC_008724.1"/>
</dbReference>
<proteinExistence type="predicted"/>